<dbReference type="Gene3D" id="1.10.533.10">
    <property type="entry name" value="Death Domain, Fas"/>
    <property type="match status" value="1"/>
</dbReference>
<organism evidence="3 4">
    <name type="scientific">Ridgeia piscesae</name>
    <name type="common">Tubeworm</name>
    <dbReference type="NCBI Taxonomy" id="27915"/>
    <lineage>
        <taxon>Eukaryota</taxon>
        <taxon>Metazoa</taxon>
        <taxon>Spiralia</taxon>
        <taxon>Lophotrochozoa</taxon>
        <taxon>Annelida</taxon>
        <taxon>Polychaeta</taxon>
        <taxon>Sedentaria</taxon>
        <taxon>Canalipalpata</taxon>
        <taxon>Sabellida</taxon>
        <taxon>Siboglinidae</taxon>
        <taxon>Ridgeia</taxon>
    </lineage>
</organism>
<proteinExistence type="predicted"/>
<protein>
    <recommendedName>
        <fullName evidence="2">Death domain-containing protein</fullName>
    </recommendedName>
</protein>
<dbReference type="CDD" id="cd01670">
    <property type="entry name" value="Death"/>
    <property type="match status" value="1"/>
</dbReference>
<feature type="domain" description="Death" evidence="2">
    <location>
        <begin position="454"/>
        <end position="532"/>
    </location>
</feature>
<dbReference type="EMBL" id="JAODUO010000375">
    <property type="protein sequence ID" value="KAK2181877.1"/>
    <property type="molecule type" value="Genomic_DNA"/>
</dbReference>
<evidence type="ECO:0000313" key="3">
    <source>
        <dbReference type="EMBL" id="KAK2181877.1"/>
    </source>
</evidence>
<feature type="compositionally biased region" description="Basic and acidic residues" evidence="1">
    <location>
        <begin position="358"/>
        <end position="374"/>
    </location>
</feature>
<dbReference type="AlphaFoldDB" id="A0AAD9L323"/>
<evidence type="ECO:0000259" key="2">
    <source>
        <dbReference type="PROSITE" id="PS50017"/>
    </source>
</evidence>
<dbReference type="GO" id="GO:0007165">
    <property type="term" value="P:signal transduction"/>
    <property type="evidence" value="ECO:0007669"/>
    <property type="project" value="InterPro"/>
</dbReference>
<evidence type="ECO:0000313" key="4">
    <source>
        <dbReference type="Proteomes" id="UP001209878"/>
    </source>
</evidence>
<reference evidence="3" key="1">
    <citation type="journal article" date="2023" name="Mol. Biol. Evol.">
        <title>Third-Generation Sequencing Reveals the Adaptive Role of the Epigenome in Three Deep-Sea Polychaetes.</title>
        <authorList>
            <person name="Perez M."/>
            <person name="Aroh O."/>
            <person name="Sun Y."/>
            <person name="Lan Y."/>
            <person name="Juniper S.K."/>
            <person name="Young C.R."/>
            <person name="Angers B."/>
            <person name="Qian P.Y."/>
        </authorList>
    </citation>
    <scope>NUCLEOTIDE SEQUENCE</scope>
    <source>
        <strain evidence="3">R07B-5</strain>
    </source>
</reference>
<dbReference type="InterPro" id="IPR000488">
    <property type="entry name" value="Death_dom"/>
</dbReference>
<comment type="caution">
    <text evidence="3">The sequence shown here is derived from an EMBL/GenBank/DDBJ whole genome shotgun (WGS) entry which is preliminary data.</text>
</comment>
<evidence type="ECO:0000256" key="1">
    <source>
        <dbReference type="SAM" id="MobiDB-lite"/>
    </source>
</evidence>
<feature type="region of interest" description="Disordered" evidence="1">
    <location>
        <begin position="147"/>
        <end position="194"/>
    </location>
</feature>
<feature type="compositionally biased region" description="Low complexity" evidence="1">
    <location>
        <begin position="152"/>
        <end position="167"/>
    </location>
</feature>
<dbReference type="SUPFAM" id="SSF47986">
    <property type="entry name" value="DEATH domain"/>
    <property type="match status" value="1"/>
</dbReference>
<keyword evidence="4" id="KW-1185">Reference proteome</keyword>
<name>A0AAD9L323_RIDPI</name>
<dbReference type="PROSITE" id="PS50017">
    <property type="entry name" value="DEATH_DOMAIN"/>
    <property type="match status" value="1"/>
</dbReference>
<feature type="region of interest" description="Disordered" evidence="1">
    <location>
        <begin position="358"/>
        <end position="383"/>
    </location>
</feature>
<dbReference type="InterPro" id="IPR011029">
    <property type="entry name" value="DEATH-like_dom_sf"/>
</dbReference>
<sequence length="532" mass="59897">MTYIAICLQGKTLMLSNKSQQPTINGTTLSDWRQTLFGALKCVTNWFVVFTGSTVHVADLEVGSQVTLALTESGLSVLSNSLERTSNPPHSVRRWSLSHVRCEQRNDNTLKLYTKEKDVTGEYIFQTKHCATVVKVVEAARANYLRSRKTPSASSSSENTSFQFTESLYDETEQSRISTESEADTMESFESEHSQTELETALKVKLTHDDIKDDSTVCDEDKHGDTLLGVYDLTFSRRSRSTGCLASMTTVSPLDICNVARWCRRSIDNLGTASCSCNINDLAADVKRLQNHRAIYSQMDTIVRTAAVHCSSLTSSGVIETELPRATMRSTLKKRFAKPVGSLTLLLPSQSFDDNIFEGHHSYGQETQPRERSHSRSPSASRHVSGFSLYRSISEHDMIQPQRPDDWSAESVCRCLNDVLNNHPPLPDTLRLPYKLRIQVCMRLYTQEDDDKGWKALAEKIGLNYDAMMIIQSFQHHHPCRVTAGEIVLRHWQSVYNACGVDPLKCPVACERDKLVELLLEIGRFDLVDLLR</sequence>
<accession>A0AAD9L323</accession>
<gene>
    <name evidence="3" type="ORF">NP493_370g00012</name>
</gene>
<dbReference type="Proteomes" id="UP001209878">
    <property type="component" value="Unassembled WGS sequence"/>
</dbReference>